<accession>A0A8C4SE15</accession>
<dbReference type="InterPro" id="IPR002157">
    <property type="entry name" value="Cbl-bd_prot"/>
</dbReference>
<feature type="disulfide bond" evidence="8">
    <location>
        <begin position="23"/>
        <end position="267"/>
    </location>
</feature>
<dbReference type="PANTHER" id="PTHR10559">
    <property type="entry name" value="TRANSCOBALAMIN-1/GASTRIC INTRINSIC FACTOR"/>
    <property type="match status" value="1"/>
</dbReference>
<protein>
    <submittedName>
        <fullName evidence="11">Transcobalamin-1-like</fullName>
    </submittedName>
</protein>
<dbReference type="PANTHER" id="PTHR10559:SF15">
    <property type="entry name" value="COBALAMIN BINDING INTRINSIC FACTOR"/>
    <property type="match status" value="1"/>
</dbReference>
<reference evidence="11" key="2">
    <citation type="submission" date="2025-08" db="UniProtKB">
        <authorList>
            <consortium name="Ensembl"/>
        </authorList>
    </citation>
    <scope>IDENTIFICATION</scope>
</reference>
<keyword evidence="12" id="KW-1185">Reference proteome</keyword>
<dbReference type="InterPro" id="IPR027954">
    <property type="entry name" value="Transcobalamin-like_C"/>
</dbReference>
<dbReference type="InterPro" id="IPR051588">
    <property type="entry name" value="Cobalamin_Transport"/>
</dbReference>
<dbReference type="RefSeq" id="XP_028668128.1">
    <property type="nucleotide sequence ID" value="XM_028812295.2"/>
</dbReference>
<evidence type="ECO:0000256" key="9">
    <source>
        <dbReference type="SAM" id="SignalP"/>
    </source>
</evidence>
<evidence type="ECO:0000259" key="10">
    <source>
        <dbReference type="Pfam" id="PF14478"/>
    </source>
</evidence>
<keyword evidence="5 9" id="KW-0732">Signal</keyword>
<feature type="binding site" evidence="7">
    <location>
        <position position="247"/>
    </location>
    <ligand>
        <name>cyanocob(III)alamin</name>
        <dbReference type="ChEBI" id="CHEBI:17439"/>
    </ligand>
</feature>
<dbReference type="Ensembl" id="ENSECRT00000015848.1">
    <property type="protein sequence ID" value="ENSECRP00000015571.1"/>
    <property type="gene ID" value="ENSECRG00000010391.1"/>
</dbReference>
<reference evidence="11" key="3">
    <citation type="submission" date="2025-09" db="UniProtKB">
        <authorList>
            <consortium name="Ensembl"/>
        </authorList>
    </citation>
    <scope>IDENTIFICATION</scope>
</reference>
<evidence type="ECO:0000256" key="7">
    <source>
        <dbReference type="PIRSR" id="PIRSR602157-1"/>
    </source>
</evidence>
<sequence length="434" mass="46553">MLSSSVFILLLFFLCPGQPAPQCAVPESQKDLVTYLLNLMVQAETDNAQNSLNPNPSLLLGLRLAQQHNLSVEQSALTKLQQDVVSKIQGGLPFSSGNVALYCMAMQASCHDPSDIPASVLPGGKLNLVNVLEEKLVEEIFNIEKAGTPVTNYYQVSLDVLALCLMGKPMTALTTQVLIDAAKTNKFNLSGTFSVDTGSVAVLALTCLKQFKTIQAFPTLQSRIESTIRKLITKIEQQKQESGIIGNLYSTGLAAQALVANQVNFNCNKTIKTILAQVSAGAFNNPMTASQIVPFLGGYTYLNVSSLKCSADQNNLPLPTPTHTSPPSSSNISVQFTVANPFLNSSNSIDVSVLNGSTLLTVMEKAAQLDPQHFSFTIQPSAYGPYVTSIQGVAGNSTDHTYWQFLSGTTSLSQGVGDYKPKNGEHLVALFSTY</sequence>
<dbReference type="Gene3D" id="2.170.130.30">
    <property type="match status" value="1"/>
</dbReference>
<evidence type="ECO:0000313" key="12">
    <source>
        <dbReference type="Proteomes" id="UP000694620"/>
    </source>
</evidence>
<dbReference type="Pfam" id="PF14478">
    <property type="entry name" value="DUF4430"/>
    <property type="match status" value="1"/>
</dbReference>
<name>A0A8C4SE15_ERPCA</name>
<evidence type="ECO:0000256" key="8">
    <source>
        <dbReference type="PIRSR" id="PIRSR602157-2"/>
    </source>
</evidence>
<feature type="binding site" evidence="7">
    <location>
        <position position="434"/>
    </location>
    <ligand>
        <name>cyanocob(III)alamin</name>
        <dbReference type="ChEBI" id="CHEBI:17439"/>
    </ligand>
</feature>
<evidence type="ECO:0000256" key="6">
    <source>
        <dbReference type="ARBA" id="ARBA00023285"/>
    </source>
</evidence>
<keyword evidence="3" id="KW-0813">Transport</keyword>
<comment type="similarity">
    <text evidence="2">Belongs to the eukaryotic cobalamin transport proteins family.</text>
</comment>
<feature type="binding site" evidence="7">
    <location>
        <position position="412"/>
    </location>
    <ligand>
        <name>cyanocob(III)alamin</name>
        <dbReference type="ChEBI" id="CHEBI:17439"/>
    </ligand>
</feature>
<reference evidence="11" key="1">
    <citation type="submission" date="2021-06" db="EMBL/GenBank/DDBJ databases">
        <authorList>
            <consortium name="Wellcome Sanger Institute Data Sharing"/>
        </authorList>
    </citation>
    <scope>NUCLEOTIDE SEQUENCE [LARGE SCALE GENOMIC DNA]</scope>
</reference>
<evidence type="ECO:0000256" key="1">
    <source>
        <dbReference type="ARBA" id="ARBA00004613"/>
    </source>
</evidence>
<dbReference type="OrthoDB" id="6343110at2759"/>
<keyword evidence="3" id="KW-0171">Cobalt transport</keyword>
<feature type="binding site" evidence="7">
    <location>
        <begin position="151"/>
        <end position="155"/>
    </location>
    <ligand>
        <name>cyanocob(III)alamin</name>
        <dbReference type="ChEBI" id="CHEBI:17439"/>
    </ligand>
</feature>
<dbReference type="Pfam" id="PF01122">
    <property type="entry name" value="Cobalamin_bind"/>
    <property type="match status" value="1"/>
</dbReference>
<keyword evidence="6 7" id="KW-0170">Cobalt</keyword>
<dbReference type="Gene3D" id="1.50.10.20">
    <property type="match status" value="1"/>
</dbReference>
<dbReference type="GO" id="GO:0015889">
    <property type="term" value="P:cobalamin transport"/>
    <property type="evidence" value="ECO:0007669"/>
    <property type="project" value="InterPro"/>
</dbReference>
<dbReference type="GO" id="GO:0005615">
    <property type="term" value="C:extracellular space"/>
    <property type="evidence" value="ECO:0007669"/>
    <property type="project" value="TreeGrafter"/>
</dbReference>
<dbReference type="GO" id="GO:0006824">
    <property type="term" value="P:cobalt ion transport"/>
    <property type="evidence" value="ECO:0007669"/>
    <property type="project" value="UniProtKB-KW"/>
</dbReference>
<evidence type="ECO:0000256" key="4">
    <source>
        <dbReference type="ARBA" id="ARBA00022525"/>
    </source>
</evidence>
<dbReference type="GO" id="GO:0031419">
    <property type="term" value="F:cobalamin binding"/>
    <property type="evidence" value="ECO:0007669"/>
    <property type="project" value="InterPro"/>
</dbReference>
<keyword evidence="3" id="KW-0406">Ion transport</keyword>
<evidence type="ECO:0000256" key="2">
    <source>
        <dbReference type="ARBA" id="ARBA00006449"/>
    </source>
</evidence>
<proteinExistence type="inferred from homology"/>
<dbReference type="AlphaFoldDB" id="A0A8C4SE15"/>
<feature type="binding site" evidence="7">
    <location>
        <position position="196"/>
    </location>
    <ligand>
        <name>cyanocob(III)alamin</name>
        <dbReference type="ChEBI" id="CHEBI:17439"/>
    </ligand>
</feature>
<dbReference type="GeneTree" id="ENSGT00530000063370"/>
<evidence type="ECO:0000313" key="11">
    <source>
        <dbReference type="Ensembl" id="ENSECRP00000015571.1"/>
    </source>
</evidence>
<feature type="chain" id="PRO_5034480392" evidence="9">
    <location>
        <begin position="20"/>
        <end position="434"/>
    </location>
</feature>
<evidence type="ECO:0000256" key="5">
    <source>
        <dbReference type="ARBA" id="ARBA00022729"/>
    </source>
</evidence>
<evidence type="ECO:0000256" key="3">
    <source>
        <dbReference type="ARBA" id="ARBA00022426"/>
    </source>
</evidence>
<feature type="signal peptide" evidence="9">
    <location>
        <begin position="1"/>
        <end position="19"/>
    </location>
</feature>
<keyword evidence="8" id="KW-1015">Disulfide bond</keyword>
<comment type="subcellular location">
    <subcellularLocation>
        <location evidence="1">Secreted</location>
    </subcellularLocation>
</comment>
<feature type="disulfide bond" evidence="8">
    <location>
        <begin position="164"/>
        <end position="207"/>
    </location>
</feature>
<gene>
    <name evidence="11" type="primary">LOC114659688</name>
</gene>
<organism evidence="11 12">
    <name type="scientific">Erpetoichthys calabaricus</name>
    <name type="common">Rope fish</name>
    <name type="synonym">Calamoichthys calabaricus</name>
    <dbReference type="NCBI Taxonomy" id="27687"/>
    <lineage>
        <taxon>Eukaryota</taxon>
        <taxon>Metazoa</taxon>
        <taxon>Chordata</taxon>
        <taxon>Craniata</taxon>
        <taxon>Vertebrata</taxon>
        <taxon>Euteleostomi</taxon>
        <taxon>Actinopterygii</taxon>
        <taxon>Polypteriformes</taxon>
        <taxon>Polypteridae</taxon>
        <taxon>Erpetoichthys</taxon>
    </lineage>
</organism>
<keyword evidence="4" id="KW-0964">Secreted</keyword>
<dbReference type="Proteomes" id="UP000694620">
    <property type="component" value="Chromosome 10"/>
</dbReference>
<dbReference type="GeneID" id="114659688"/>
<feature type="binding site" evidence="7">
    <location>
        <position position="291"/>
    </location>
    <ligand>
        <name>cyanocob(III)alamin</name>
        <dbReference type="ChEBI" id="CHEBI:17439"/>
    </ligand>
</feature>
<feature type="binding site" evidence="7">
    <location>
        <begin position="386"/>
        <end position="387"/>
    </location>
    <ligand>
        <name>cyanocob(III)alamin</name>
        <dbReference type="ChEBI" id="CHEBI:17439"/>
    </ligand>
</feature>
<feature type="domain" description="Transcobalamin-like C-terminal" evidence="10">
    <location>
        <begin position="356"/>
        <end position="428"/>
    </location>
</feature>